<feature type="coiled-coil region" evidence="1">
    <location>
        <begin position="353"/>
        <end position="411"/>
    </location>
</feature>
<accession>D7FJM0</accession>
<gene>
    <name evidence="3" type="ORF">Esi_0135_0011</name>
</gene>
<dbReference type="AlphaFoldDB" id="D7FJM0"/>
<dbReference type="STRING" id="2880.D7FJM0"/>
<dbReference type="GO" id="GO:0032511">
    <property type="term" value="P:late endosome to vacuole transport via multivesicular body sorting pathway"/>
    <property type="evidence" value="ECO:0007669"/>
    <property type="project" value="TreeGrafter"/>
</dbReference>
<dbReference type="EMBL" id="FN649760">
    <property type="protein sequence ID" value="CBJ29122.1"/>
    <property type="molecule type" value="Genomic_DNA"/>
</dbReference>
<evidence type="ECO:0000256" key="2">
    <source>
        <dbReference type="SAM" id="MobiDB-lite"/>
    </source>
</evidence>
<dbReference type="Proteomes" id="UP000002630">
    <property type="component" value="Unassembled WGS sequence"/>
</dbReference>
<keyword evidence="1" id="KW-0175">Coiled coil</keyword>
<organism evidence="3 4">
    <name type="scientific">Ectocarpus siliculosus</name>
    <name type="common">Brown alga</name>
    <name type="synonym">Conferva siliculosa</name>
    <dbReference type="NCBI Taxonomy" id="2880"/>
    <lineage>
        <taxon>Eukaryota</taxon>
        <taxon>Sar</taxon>
        <taxon>Stramenopiles</taxon>
        <taxon>Ochrophyta</taxon>
        <taxon>PX clade</taxon>
        <taxon>Phaeophyceae</taxon>
        <taxon>Ectocarpales</taxon>
        <taxon>Ectocarpaceae</taxon>
        <taxon>Ectocarpus</taxon>
    </lineage>
</organism>
<proteinExistence type="predicted"/>
<dbReference type="PANTHER" id="PTHR22761">
    <property type="entry name" value="CHARGED MULTIVESICULAR BODY PROTEIN"/>
    <property type="match status" value="1"/>
</dbReference>
<dbReference type="GO" id="GO:0000815">
    <property type="term" value="C:ESCRT III complex"/>
    <property type="evidence" value="ECO:0007669"/>
    <property type="project" value="TreeGrafter"/>
</dbReference>
<dbReference type="GO" id="GO:0005771">
    <property type="term" value="C:multivesicular body"/>
    <property type="evidence" value="ECO:0007669"/>
    <property type="project" value="TreeGrafter"/>
</dbReference>
<dbReference type="InterPro" id="IPR005024">
    <property type="entry name" value="Snf7_fam"/>
</dbReference>
<dbReference type="eggNOG" id="ENOG502SFEZ">
    <property type="taxonomic scope" value="Eukaryota"/>
</dbReference>
<reference evidence="3 4" key="1">
    <citation type="journal article" date="2010" name="Nature">
        <title>The Ectocarpus genome and the independent evolution of multicellularity in brown algae.</title>
        <authorList>
            <person name="Cock J.M."/>
            <person name="Sterck L."/>
            <person name="Rouze P."/>
            <person name="Scornet D."/>
            <person name="Allen A.E."/>
            <person name="Amoutzias G."/>
            <person name="Anthouard V."/>
            <person name="Artiguenave F."/>
            <person name="Aury J.M."/>
            <person name="Badger J.H."/>
            <person name="Beszteri B."/>
            <person name="Billiau K."/>
            <person name="Bonnet E."/>
            <person name="Bothwell J.H."/>
            <person name="Bowler C."/>
            <person name="Boyen C."/>
            <person name="Brownlee C."/>
            <person name="Carrano C.J."/>
            <person name="Charrier B."/>
            <person name="Cho G.Y."/>
            <person name="Coelho S.M."/>
            <person name="Collen J."/>
            <person name="Corre E."/>
            <person name="Da Silva C."/>
            <person name="Delage L."/>
            <person name="Delaroque N."/>
            <person name="Dittami S.M."/>
            <person name="Doulbeau S."/>
            <person name="Elias M."/>
            <person name="Farnham G."/>
            <person name="Gachon C.M."/>
            <person name="Gschloessl B."/>
            <person name="Heesch S."/>
            <person name="Jabbari K."/>
            <person name="Jubin C."/>
            <person name="Kawai H."/>
            <person name="Kimura K."/>
            <person name="Kloareg B."/>
            <person name="Kupper F.C."/>
            <person name="Lang D."/>
            <person name="Le Bail A."/>
            <person name="Leblanc C."/>
            <person name="Lerouge P."/>
            <person name="Lohr M."/>
            <person name="Lopez P.J."/>
            <person name="Martens C."/>
            <person name="Maumus F."/>
            <person name="Michel G."/>
            <person name="Miranda-Saavedra D."/>
            <person name="Morales J."/>
            <person name="Moreau H."/>
            <person name="Motomura T."/>
            <person name="Nagasato C."/>
            <person name="Napoli C.A."/>
            <person name="Nelson D.R."/>
            <person name="Nyvall-Collen P."/>
            <person name="Peters A.F."/>
            <person name="Pommier C."/>
            <person name="Potin P."/>
            <person name="Poulain J."/>
            <person name="Quesneville H."/>
            <person name="Read B."/>
            <person name="Rensing S.A."/>
            <person name="Ritter A."/>
            <person name="Rousvoal S."/>
            <person name="Samanta M."/>
            <person name="Samson G."/>
            <person name="Schroeder D.C."/>
            <person name="Segurens B."/>
            <person name="Strittmatter M."/>
            <person name="Tonon T."/>
            <person name="Tregear J.W."/>
            <person name="Valentin K."/>
            <person name="von Dassow P."/>
            <person name="Yamagishi T."/>
            <person name="Van de Peer Y."/>
            <person name="Wincker P."/>
        </authorList>
    </citation>
    <scope>NUCLEOTIDE SEQUENCE [LARGE SCALE GENOMIC DNA]</scope>
    <source>
        <strain evidence="4">Ec32 / CCAP1310/4</strain>
    </source>
</reference>
<feature type="compositionally biased region" description="Pro residues" evidence="2">
    <location>
        <begin position="447"/>
        <end position="464"/>
    </location>
</feature>
<dbReference type="Pfam" id="PF03357">
    <property type="entry name" value="Snf7"/>
    <property type="match status" value="1"/>
</dbReference>
<protein>
    <recommendedName>
        <fullName evidence="5">Charged multivesicular body protein 7</fullName>
    </recommendedName>
</protein>
<evidence type="ECO:0000313" key="4">
    <source>
        <dbReference type="Proteomes" id="UP000002630"/>
    </source>
</evidence>
<feature type="compositionally biased region" description="Low complexity" evidence="2">
    <location>
        <begin position="481"/>
        <end position="498"/>
    </location>
</feature>
<dbReference type="GO" id="GO:0009898">
    <property type="term" value="C:cytoplasmic side of plasma membrane"/>
    <property type="evidence" value="ECO:0007669"/>
    <property type="project" value="TreeGrafter"/>
</dbReference>
<dbReference type="OrthoDB" id="10250120at2759"/>
<dbReference type="GO" id="GO:0006900">
    <property type="term" value="P:vesicle budding from membrane"/>
    <property type="evidence" value="ECO:0007669"/>
    <property type="project" value="TreeGrafter"/>
</dbReference>
<evidence type="ECO:0000256" key="1">
    <source>
        <dbReference type="SAM" id="Coils"/>
    </source>
</evidence>
<sequence>MPSSCPICAVSGAGAELAPACPLAADLEDEERMEFLTSHVAPGDVDARDEMVEFWSRVVAHAFEKAACLSLDSKVLATSSLDWGGVVAPGLDLAMSHMVSSGELLERSEIVEAETGLARRLVMAPIMYLAGMVGLGGGGGGGQYANRNVLEDLAEQVVGYCQHLPPDERTVYLLAAVHSETAASRPVAQHASPWNFEQLCRAAASEAAATTTATRVASGRAPPTPEKCSSAVPRMLARISSDDVALFAKYLVRTKRAVTEGGLLKVLSRGGGSRVAAAAATVSETEKDLLRLRCTVASLEASASDLGLRIQRVQQDALMENRRGQKQAALVHLRRMKQYQAARDKRLSSLLTLETALDQVKQLRLDKQVLEAHEAATSALKACRETQGLTVERVENTLDALAEEMAEAEAVGTALGQDGALLGQDEGETAELEAELDALLTAQDSPSPSPSPSPPPPPSSPQSQPPAVSKGPARAAERDAAASASAGPAAAMRRPSPSGTSDSAGEPPRNDNPGPRKGGVPLPA</sequence>
<evidence type="ECO:0008006" key="5">
    <source>
        <dbReference type="Google" id="ProtNLM"/>
    </source>
</evidence>
<dbReference type="InParanoid" id="D7FJM0"/>
<evidence type="ECO:0000313" key="3">
    <source>
        <dbReference type="EMBL" id="CBJ29122.1"/>
    </source>
</evidence>
<name>D7FJM0_ECTSI</name>
<dbReference type="PANTHER" id="PTHR22761:SF21">
    <property type="entry name" value="CHARGED MULTIVESICULAR BODY PROTEIN 7"/>
    <property type="match status" value="1"/>
</dbReference>
<feature type="region of interest" description="Disordered" evidence="2">
    <location>
        <begin position="442"/>
        <end position="524"/>
    </location>
</feature>
<keyword evidence="4" id="KW-1185">Reference proteome</keyword>